<feature type="compositionally biased region" description="Basic and acidic residues" evidence="1">
    <location>
        <begin position="103"/>
        <end position="115"/>
    </location>
</feature>
<dbReference type="RefSeq" id="WP_101643620.1">
    <property type="nucleotide sequence ID" value="NZ_PGUY01000047.1"/>
</dbReference>
<comment type="caution">
    <text evidence="2">The sequence shown here is derived from an EMBL/GenBank/DDBJ whole genome shotgun (WGS) entry which is preliminary data.</text>
</comment>
<feature type="compositionally biased region" description="Basic and acidic residues" evidence="1">
    <location>
        <begin position="78"/>
        <end position="89"/>
    </location>
</feature>
<dbReference type="Proteomes" id="UP000234748">
    <property type="component" value="Unassembled WGS sequence"/>
</dbReference>
<keyword evidence="3" id="KW-1185">Reference proteome</keyword>
<organism evidence="2 3">
    <name type="scientific">Peribacillus deserti</name>
    <dbReference type="NCBI Taxonomy" id="673318"/>
    <lineage>
        <taxon>Bacteria</taxon>
        <taxon>Bacillati</taxon>
        <taxon>Bacillota</taxon>
        <taxon>Bacilli</taxon>
        <taxon>Bacillales</taxon>
        <taxon>Bacillaceae</taxon>
        <taxon>Peribacillus</taxon>
    </lineage>
</organism>
<evidence type="ECO:0000313" key="3">
    <source>
        <dbReference type="Proteomes" id="UP000234748"/>
    </source>
</evidence>
<sequence>MTIVIVCVLVAIILLILLVRMNSRALSSDSKTSQVLEEPLSGQITEEPQSEQASAGAENDPAALSEDQNKKQTNASIKDTDLKMKDDGYRQALQKFKSQPASDPKKAQKDKMVIKDDEFRKALNAMKSKHPKK</sequence>
<dbReference type="EMBL" id="PGUY01000047">
    <property type="protein sequence ID" value="PLT28998.1"/>
    <property type="molecule type" value="Genomic_DNA"/>
</dbReference>
<evidence type="ECO:0000313" key="2">
    <source>
        <dbReference type="EMBL" id="PLT28998.1"/>
    </source>
</evidence>
<proteinExistence type="predicted"/>
<feature type="compositionally biased region" description="Polar residues" evidence="1">
    <location>
        <begin position="42"/>
        <end position="53"/>
    </location>
</feature>
<evidence type="ECO:0000256" key="1">
    <source>
        <dbReference type="SAM" id="MobiDB-lite"/>
    </source>
</evidence>
<reference evidence="2 3" key="1">
    <citation type="submission" date="2017-11" db="EMBL/GenBank/DDBJ databases">
        <title>Comparitive Functional Genomics of Dry Heat Resistant strains isolated from the Viking Spacecraft.</title>
        <authorList>
            <person name="Seuylemezian A."/>
            <person name="Cooper K."/>
            <person name="Vaishampayan P."/>
        </authorList>
    </citation>
    <scope>NUCLEOTIDE SEQUENCE [LARGE SCALE GENOMIC DNA]</scope>
    <source>
        <strain evidence="2 3">V1-29</strain>
    </source>
</reference>
<feature type="region of interest" description="Disordered" evidence="1">
    <location>
        <begin position="26"/>
        <end position="115"/>
    </location>
</feature>
<feature type="compositionally biased region" description="Polar residues" evidence="1">
    <location>
        <begin position="26"/>
        <end position="35"/>
    </location>
</feature>
<protein>
    <submittedName>
        <fullName evidence="2">Uncharacterized protein</fullName>
    </submittedName>
</protein>
<dbReference type="OrthoDB" id="9987189at2"/>
<gene>
    <name evidence="2" type="ORF">CUU66_15190</name>
</gene>
<accession>A0A2N5M3R2</accession>
<name>A0A2N5M3R2_9BACI</name>
<dbReference type="AlphaFoldDB" id="A0A2N5M3R2"/>